<feature type="region of interest" description="Disordered" evidence="12">
    <location>
        <begin position="124"/>
        <end position="161"/>
    </location>
</feature>
<keyword evidence="6 11" id="KW-0238">DNA-binding</keyword>
<organism evidence="15 16">
    <name type="scientific">Methylobacterium tarhaniae</name>
    <dbReference type="NCBI Taxonomy" id="1187852"/>
    <lineage>
        <taxon>Bacteria</taxon>
        <taxon>Pseudomonadati</taxon>
        <taxon>Pseudomonadota</taxon>
        <taxon>Alphaproteobacteria</taxon>
        <taxon>Hyphomicrobiales</taxon>
        <taxon>Methylobacteriaceae</taxon>
        <taxon>Methylobacterium</taxon>
    </lineage>
</organism>
<dbReference type="SMART" id="SM00448">
    <property type="entry name" value="REC"/>
    <property type="match status" value="1"/>
</dbReference>
<evidence type="ECO:0000256" key="6">
    <source>
        <dbReference type="ARBA" id="ARBA00023125"/>
    </source>
</evidence>
<evidence type="ECO:0000256" key="7">
    <source>
        <dbReference type="ARBA" id="ARBA00023159"/>
    </source>
</evidence>
<dbReference type="OrthoDB" id="9802426at2"/>
<evidence type="ECO:0000256" key="2">
    <source>
        <dbReference type="ARBA" id="ARBA00022490"/>
    </source>
</evidence>
<dbReference type="GO" id="GO:0032993">
    <property type="term" value="C:protein-DNA complex"/>
    <property type="evidence" value="ECO:0007669"/>
    <property type="project" value="TreeGrafter"/>
</dbReference>
<name>A0A0J6VHJ0_9HYPH</name>
<evidence type="ECO:0000256" key="11">
    <source>
        <dbReference type="PROSITE-ProRule" id="PRU01091"/>
    </source>
</evidence>
<evidence type="ECO:0000256" key="9">
    <source>
        <dbReference type="ARBA" id="ARBA00067337"/>
    </source>
</evidence>
<dbReference type="InterPro" id="IPR039420">
    <property type="entry name" value="WalR-like"/>
</dbReference>
<evidence type="ECO:0000256" key="8">
    <source>
        <dbReference type="ARBA" id="ARBA00023163"/>
    </source>
</evidence>
<keyword evidence="5" id="KW-0805">Transcription regulation</keyword>
<feature type="DNA-binding region" description="OmpR/PhoB-type" evidence="11">
    <location>
        <begin position="160"/>
        <end position="260"/>
    </location>
</feature>
<dbReference type="GO" id="GO:0006355">
    <property type="term" value="P:regulation of DNA-templated transcription"/>
    <property type="evidence" value="ECO:0007669"/>
    <property type="project" value="InterPro"/>
</dbReference>
<dbReference type="Gene3D" id="6.10.250.690">
    <property type="match status" value="1"/>
</dbReference>
<dbReference type="GO" id="GO:0000156">
    <property type="term" value="F:phosphorelay response regulator activity"/>
    <property type="evidence" value="ECO:0007669"/>
    <property type="project" value="TreeGrafter"/>
</dbReference>
<gene>
    <name evidence="15" type="ORF">VQ03_16970</name>
</gene>
<feature type="compositionally biased region" description="Polar residues" evidence="12">
    <location>
        <begin position="139"/>
        <end position="150"/>
    </location>
</feature>
<dbReference type="AlphaFoldDB" id="A0A0J6VHJ0"/>
<accession>A0A0J6VHJ0</accession>
<comment type="caution">
    <text evidence="15">The sequence shown here is derived from an EMBL/GenBank/DDBJ whole genome shotgun (WGS) entry which is preliminary data.</text>
</comment>
<dbReference type="PROSITE" id="PS50110">
    <property type="entry name" value="RESPONSE_REGULATORY"/>
    <property type="match status" value="1"/>
</dbReference>
<dbReference type="PANTHER" id="PTHR48111:SF4">
    <property type="entry name" value="DNA-BINDING DUAL TRANSCRIPTIONAL REGULATOR OMPR"/>
    <property type="match status" value="1"/>
</dbReference>
<keyword evidence="7" id="KW-0010">Activator</keyword>
<keyword evidence="4" id="KW-0902">Two-component regulatory system</keyword>
<sequence length="263" mass="29102">MTGSAPHVVVVDDEADARAMVGDYLRMHGFEVSLCDGGGALRRRLAEITPDLIVLDLNMPEEDGLSIVRDLKGRSSVPIIMLTATASPIDRVVGLELGADDYLPKPCELRELVARIRSVMRRAAQARAPSEPARPAMQQEAQQGARQGTPQGALPGGRQENGLRFGRMIVDTETLRLRDEAGAEQILTRSEYALLKAFLDNPKRVLTRERLLDLADARDPEAFDRAIDVRINRIRKKVEPDPANPRFIKTVRGMGYVFRPDGD</sequence>
<protein>
    <recommendedName>
        <fullName evidence="9">Regulatory protein VirG</fullName>
    </recommendedName>
</protein>
<dbReference type="FunFam" id="1.10.10.10:FF:000099">
    <property type="entry name" value="Two-component system response regulator TorR"/>
    <property type="match status" value="1"/>
</dbReference>
<evidence type="ECO:0000256" key="12">
    <source>
        <dbReference type="SAM" id="MobiDB-lite"/>
    </source>
</evidence>
<dbReference type="InterPro" id="IPR011006">
    <property type="entry name" value="CheY-like_superfamily"/>
</dbReference>
<evidence type="ECO:0000256" key="4">
    <source>
        <dbReference type="ARBA" id="ARBA00023012"/>
    </source>
</evidence>
<keyword evidence="2" id="KW-0963">Cytoplasm</keyword>
<evidence type="ECO:0000256" key="1">
    <source>
        <dbReference type="ARBA" id="ARBA00004496"/>
    </source>
</evidence>
<dbReference type="PATRIC" id="fig|1187852.3.peg.665"/>
<dbReference type="RefSeq" id="WP_048452070.1">
    <property type="nucleotide sequence ID" value="NZ_LABZ01000122.1"/>
</dbReference>
<dbReference type="GO" id="GO:0005829">
    <property type="term" value="C:cytosol"/>
    <property type="evidence" value="ECO:0007669"/>
    <property type="project" value="TreeGrafter"/>
</dbReference>
<dbReference type="SMART" id="SM00862">
    <property type="entry name" value="Trans_reg_C"/>
    <property type="match status" value="1"/>
</dbReference>
<evidence type="ECO:0000259" key="13">
    <source>
        <dbReference type="PROSITE" id="PS50110"/>
    </source>
</evidence>
<dbReference type="EMBL" id="LABZ01000122">
    <property type="protein sequence ID" value="KMO38526.1"/>
    <property type="molecule type" value="Genomic_DNA"/>
</dbReference>
<dbReference type="Pfam" id="PF00486">
    <property type="entry name" value="Trans_reg_C"/>
    <property type="match status" value="1"/>
</dbReference>
<reference evidence="15 16" key="1">
    <citation type="submission" date="2015-03" db="EMBL/GenBank/DDBJ databases">
        <title>Genome sequencing of Methylobacterium tarhaniae DSM 25844.</title>
        <authorList>
            <person name="Chaudhry V."/>
            <person name="Patil P.B."/>
        </authorList>
    </citation>
    <scope>NUCLEOTIDE SEQUENCE [LARGE SCALE GENOMIC DNA]</scope>
    <source>
        <strain evidence="15 16">DSM 25844</strain>
    </source>
</reference>
<dbReference type="SUPFAM" id="SSF52172">
    <property type="entry name" value="CheY-like"/>
    <property type="match status" value="1"/>
</dbReference>
<evidence type="ECO:0000256" key="5">
    <source>
        <dbReference type="ARBA" id="ARBA00023015"/>
    </source>
</evidence>
<feature type="modified residue" description="4-aspartylphosphate" evidence="10">
    <location>
        <position position="56"/>
    </location>
</feature>
<feature type="domain" description="Response regulatory" evidence="13">
    <location>
        <begin position="7"/>
        <end position="120"/>
    </location>
</feature>
<keyword evidence="16" id="KW-1185">Reference proteome</keyword>
<dbReference type="InterPro" id="IPR001789">
    <property type="entry name" value="Sig_transdc_resp-reg_receiver"/>
</dbReference>
<evidence type="ECO:0000313" key="16">
    <source>
        <dbReference type="Proteomes" id="UP000036449"/>
    </source>
</evidence>
<dbReference type="InterPro" id="IPR001867">
    <property type="entry name" value="OmpR/PhoB-type_DNA-bd"/>
</dbReference>
<keyword evidence="8" id="KW-0804">Transcription</keyword>
<dbReference type="Proteomes" id="UP000036449">
    <property type="component" value="Unassembled WGS sequence"/>
</dbReference>
<dbReference type="CDD" id="cd00383">
    <property type="entry name" value="trans_reg_C"/>
    <property type="match status" value="1"/>
</dbReference>
<proteinExistence type="predicted"/>
<evidence type="ECO:0000256" key="10">
    <source>
        <dbReference type="PROSITE-ProRule" id="PRU00169"/>
    </source>
</evidence>
<dbReference type="PROSITE" id="PS51755">
    <property type="entry name" value="OMPR_PHOB"/>
    <property type="match status" value="1"/>
</dbReference>
<dbReference type="InterPro" id="IPR016032">
    <property type="entry name" value="Sig_transdc_resp-reg_C-effctor"/>
</dbReference>
<feature type="domain" description="OmpR/PhoB-type" evidence="14">
    <location>
        <begin position="160"/>
        <end position="260"/>
    </location>
</feature>
<evidence type="ECO:0000313" key="15">
    <source>
        <dbReference type="EMBL" id="KMO38526.1"/>
    </source>
</evidence>
<dbReference type="Pfam" id="PF00072">
    <property type="entry name" value="Response_reg"/>
    <property type="match status" value="1"/>
</dbReference>
<dbReference type="InterPro" id="IPR036388">
    <property type="entry name" value="WH-like_DNA-bd_sf"/>
</dbReference>
<evidence type="ECO:0000256" key="3">
    <source>
        <dbReference type="ARBA" id="ARBA00022553"/>
    </source>
</evidence>
<keyword evidence="3 10" id="KW-0597">Phosphoprotein</keyword>
<dbReference type="Gene3D" id="3.40.50.2300">
    <property type="match status" value="1"/>
</dbReference>
<comment type="subcellular location">
    <subcellularLocation>
        <location evidence="1">Cytoplasm</location>
    </subcellularLocation>
</comment>
<dbReference type="PANTHER" id="PTHR48111">
    <property type="entry name" value="REGULATOR OF RPOS"/>
    <property type="match status" value="1"/>
</dbReference>
<dbReference type="SUPFAM" id="SSF46894">
    <property type="entry name" value="C-terminal effector domain of the bipartite response regulators"/>
    <property type="match status" value="1"/>
</dbReference>
<evidence type="ECO:0000259" key="14">
    <source>
        <dbReference type="PROSITE" id="PS51755"/>
    </source>
</evidence>
<dbReference type="GO" id="GO:0000976">
    <property type="term" value="F:transcription cis-regulatory region binding"/>
    <property type="evidence" value="ECO:0007669"/>
    <property type="project" value="TreeGrafter"/>
</dbReference>
<dbReference type="Gene3D" id="1.10.10.10">
    <property type="entry name" value="Winged helix-like DNA-binding domain superfamily/Winged helix DNA-binding domain"/>
    <property type="match status" value="1"/>
</dbReference>